<dbReference type="AlphaFoldDB" id="C1N9Q1"/>
<dbReference type="GO" id="GO:0031625">
    <property type="term" value="F:ubiquitin protein ligase binding"/>
    <property type="evidence" value="ECO:0007669"/>
    <property type="project" value="InterPro"/>
</dbReference>
<evidence type="ECO:0000313" key="5">
    <source>
        <dbReference type="EMBL" id="EEH50987.1"/>
    </source>
</evidence>
<dbReference type="SUPFAM" id="SSF46785">
    <property type="entry name" value="Winged helix' DNA-binding domain"/>
    <property type="match status" value="1"/>
</dbReference>
<evidence type="ECO:0000256" key="2">
    <source>
        <dbReference type="PROSITE-ProRule" id="PRU00330"/>
    </source>
</evidence>
<evidence type="ECO:0000259" key="4">
    <source>
        <dbReference type="PROSITE" id="PS50069"/>
    </source>
</evidence>
<dbReference type="FunFam" id="1.20.1310.10:FF:000035">
    <property type="entry name" value="Ubiquitin ligase subunit CulD, putative"/>
    <property type="match status" value="1"/>
</dbReference>
<dbReference type="STRING" id="564608.C1N9Q1"/>
<dbReference type="SUPFAM" id="SSF75632">
    <property type="entry name" value="Cullin homology domain"/>
    <property type="match status" value="1"/>
</dbReference>
<reference evidence="5 6" key="1">
    <citation type="journal article" date="2009" name="Science">
        <title>Green evolution and dynamic adaptations revealed by genomes of the marine picoeukaryotes Micromonas.</title>
        <authorList>
            <person name="Worden A.Z."/>
            <person name="Lee J.H."/>
            <person name="Mock T."/>
            <person name="Rouze P."/>
            <person name="Simmons M.P."/>
            <person name="Aerts A.L."/>
            <person name="Allen A.E."/>
            <person name="Cuvelier M.L."/>
            <person name="Derelle E."/>
            <person name="Everett M.V."/>
            <person name="Foulon E."/>
            <person name="Grimwood J."/>
            <person name="Gundlach H."/>
            <person name="Henrissat B."/>
            <person name="Napoli C."/>
            <person name="McDonald S.M."/>
            <person name="Parker M.S."/>
            <person name="Rombauts S."/>
            <person name="Salamov A."/>
            <person name="Von Dassow P."/>
            <person name="Badger J.H."/>
            <person name="Coutinho P.M."/>
            <person name="Demir E."/>
            <person name="Dubchak I."/>
            <person name="Gentemann C."/>
            <person name="Eikrem W."/>
            <person name="Gready J.E."/>
            <person name="John U."/>
            <person name="Lanier W."/>
            <person name="Lindquist E.A."/>
            <person name="Lucas S."/>
            <person name="Mayer K.F."/>
            <person name="Moreau H."/>
            <person name="Not F."/>
            <person name="Otillar R."/>
            <person name="Panaud O."/>
            <person name="Pangilinan J."/>
            <person name="Paulsen I."/>
            <person name="Piegu B."/>
            <person name="Poliakov A."/>
            <person name="Robbens S."/>
            <person name="Schmutz J."/>
            <person name="Toulza E."/>
            <person name="Wyss T."/>
            <person name="Zelensky A."/>
            <person name="Zhou K."/>
            <person name="Armbrust E.V."/>
            <person name="Bhattacharya D."/>
            <person name="Goodenough U.W."/>
            <person name="Van de Peer Y."/>
            <person name="Grigoriev I.V."/>
        </authorList>
    </citation>
    <scope>NUCLEOTIDE SEQUENCE [LARGE SCALE GENOMIC DNA]</scope>
    <source>
        <strain evidence="5 6">CCMP1545</strain>
    </source>
</reference>
<dbReference type="InterPro" id="IPR016158">
    <property type="entry name" value="Cullin_homology"/>
</dbReference>
<dbReference type="InterPro" id="IPR016159">
    <property type="entry name" value="Cullin_repeat-like_dom_sf"/>
</dbReference>
<dbReference type="FunFam" id="3.30.230.130:FF:000001">
    <property type="entry name" value="Cullin 4A"/>
    <property type="match status" value="1"/>
</dbReference>
<dbReference type="Gene3D" id="3.30.230.130">
    <property type="entry name" value="Cullin, Chain C, Domain 2"/>
    <property type="match status" value="1"/>
</dbReference>
<dbReference type="InterPro" id="IPR001373">
    <property type="entry name" value="Cullin_N"/>
</dbReference>
<dbReference type="FunFam" id="1.20.1310.10:FF:000001">
    <property type="entry name" value="Cullin 3"/>
    <property type="match status" value="1"/>
</dbReference>
<dbReference type="Proteomes" id="UP000001876">
    <property type="component" value="Unassembled WGS sequence"/>
</dbReference>
<dbReference type="Gene3D" id="1.10.10.10">
    <property type="entry name" value="Winged helix-like DNA-binding domain superfamily/Winged helix DNA-binding domain"/>
    <property type="match status" value="1"/>
</dbReference>
<dbReference type="RefSeq" id="XP_003064653.1">
    <property type="nucleotide sequence ID" value="XM_003064607.1"/>
</dbReference>
<dbReference type="InterPro" id="IPR045093">
    <property type="entry name" value="Cullin"/>
</dbReference>
<dbReference type="OMA" id="NYQEQTW"/>
<keyword evidence="6" id="KW-1185">Reference proteome</keyword>
<dbReference type="eggNOG" id="KOG2167">
    <property type="taxonomic scope" value="Eukaryota"/>
</dbReference>
<dbReference type="InterPro" id="IPR036388">
    <property type="entry name" value="WH-like_DNA-bd_sf"/>
</dbReference>
<accession>C1N9Q1</accession>
<dbReference type="GO" id="GO:0006511">
    <property type="term" value="P:ubiquitin-dependent protein catabolic process"/>
    <property type="evidence" value="ECO:0007669"/>
    <property type="project" value="InterPro"/>
</dbReference>
<sequence length="729" mass="80949">MEEWAQRAEGSGGVGNLARKVVKPASAGRKLTIKPFKEKPKLPADFEAKAWDALSGAIDAIHAKRAVAASFEELYRRVEDACSHKLADSLYQKLRAAMKARAIAQLKALRSRSCPDPIAFLSRVDECWSDHCASTLTTRSIFLYLDRAYCAKTPGVKGVWDLGLMLFRASLVGGDEEGGGGGGVGNASNSGVTVVEEDVGEIVRKTTRGLLASIQRERDGEAVDRARIKRLTAALVNLGLYADHFERAFLDHSAAYYRAEGTRAAQSSDAAGFLTHCEARLAEEEDRASTYLDASTRRTLTRCVEQNLVETHVIGVLDKGFDALCAENRIEDLRRLHALCARVDKVDKLRDAFAARAKRVGAAIVQDEENDKDMVQNLLDVKESLERIVSDAFGGSLELFSNALKEAFESFVNSRRNRPAELIAKYVDGKLRAGSKSGHIQGKDVFEAFYKKDLAKRLLLSKSASVDAEKSMISRLKAECGSQFTTKLEGMFKDVETSRDIMRGFAADEKIAKELPENVDVFVHVLTAGYWPTYAPCEVKLPRELDHLQRVFSEYYLSKHGGRRLVWQNALGHVLLRAEFPKCGVKELAVSLFQAVVLMLFNDAETMSFEELKDATGIEDKELRRTLQSLACGKANQRVLSKTPKGKDVDDGDVFAVNDDFNERLTRIKVNSIQMKETKEDNDATNERVFQDRQYQIDAAIVRVMKTRKTLSHQARSGYTGPHTTASAW</sequence>
<dbReference type="Gene3D" id="1.20.1310.10">
    <property type="entry name" value="Cullin Repeats"/>
    <property type="match status" value="4"/>
</dbReference>
<dbReference type="EMBL" id="GG663752">
    <property type="protein sequence ID" value="EEH50987.1"/>
    <property type="molecule type" value="Genomic_DNA"/>
</dbReference>
<dbReference type="Pfam" id="PF00888">
    <property type="entry name" value="Cullin"/>
    <property type="match status" value="1"/>
</dbReference>
<proteinExistence type="inferred from homology"/>
<dbReference type="InterPro" id="IPR036317">
    <property type="entry name" value="Cullin_homology_sf"/>
</dbReference>
<dbReference type="InterPro" id="IPR036390">
    <property type="entry name" value="WH_DNA-bd_sf"/>
</dbReference>
<feature type="domain" description="Cullin family profile" evidence="4">
    <location>
        <begin position="440"/>
        <end position="631"/>
    </location>
</feature>
<dbReference type="SUPFAM" id="SSF74788">
    <property type="entry name" value="Cullin repeat-like"/>
    <property type="match status" value="1"/>
</dbReference>
<dbReference type="PROSITE" id="PS50069">
    <property type="entry name" value="CULLIN_2"/>
    <property type="match status" value="1"/>
</dbReference>
<evidence type="ECO:0000256" key="3">
    <source>
        <dbReference type="RuleBase" id="RU003829"/>
    </source>
</evidence>
<comment type="similarity">
    <text evidence="1 2 3">Belongs to the cullin family.</text>
</comment>
<dbReference type="OrthoDB" id="27073at2759"/>
<dbReference type="SMART" id="SM00182">
    <property type="entry name" value="CULLIN"/>
    <property type="match status" value="1"/>
</dbReference>
<name>C1N9Q1_MICPC</name>
<evidence type="ECO:0000313" key="6">
    <source>
        <dbReference type="Proteomes" id="UP000001876"/>
    </source>
</evidence>
<dbReference type="KEGG" id="mpp:MICPUCDRAFT_49280"/>
<protein>
    <submittedName>
        <fullName evidence="5">Predicted protein</fullName>
    </submittedName>
</protein>
<gene>
    <name evidence="5" type="ORF">MICPUCDRAFT_49280</name>
</gene>
<dbReference type="InterPro" id="IPR059120">
    <property type="entry name" value="Cullin-like_AB"/>
</dbReference>
<dbReference type="PANTHER" id="PTHR11932">
    <property type="entry name" value="CULLIN"/>
    <property type="match status" value="1"/>
</dbReference>
<organism evidence="6">
    <name type="scientific">Micromonas pusilla (strain CCMP1545)</name>
    <name type="common">Picoplanktonic green alga</name>
    <dbReference type="NCBI Taxonomy" id="564608"/>
    <lineage>
        <taxon>Eukaryota</taxon>
        <taxon>Viridiplantae</taxon>
        <taxon>Chlorophyta</taxon>
        <taxon>Mamiellophyceae</taxon>
        <taxon>Mamiellales</taxon>
        <taxon>Mamiellaceae</taxon>
        <taxon>Micromonas</taxon>
    </lineage>
</organism>
<dbReference type="GeneID" id="9690215"/>
<evidence type="ECO:0000256" key="1">
    <source>
        <dbReference type="ARBA" id="ARBA00006019"/>
    </source>
</evidence>
<dbReference type="Pfam" id="PF26557">
    <property type="entry name" value="Cullin_AB"/>
    <property type="match status" value="1"/>
</dbReference>